<keyword evidence="1" id="KW-1133">Transmembrane helix</keyword>
<comment type="caution">
    <text evidence="2">The sequence shown here is derived from an EMBL/GenBank/DDBJ whole genome shotgun (WGS) entry which is preliminary data.</text>
</comment>
<keyword evidence="1" id="KW-0812">Transmembrane</keyword>
<name>A0ABR0N2H4_GOSAR</name>
<evidence type="ECO:0000313" key="3">
    <source>
        <dbReference type="Proteomes" id="UP001358586"/>
    </source>
</evidence>
<reference evidence="2 3" key="1">
    <citation type="submission" date="2023-03" db="EMBL/GenBank/DDBJ databases">
        <title>WGS of Gossypium arboreum.</title>
        <authorList>
            <person name="Yu D."/>
        </authorList>
    </citation>
    <scope>NUCLEOTIDE SEQUENCE [LARGE SCALE GENOMIC DNA]</scope>
    <source>
        <tissue evidence="2">Leaf</tissue>
    </source>
</reference>
<keyword evidence="3" id="KW-1185">Reference proteome</keyword>
<gene>
    <name evidence="2" type="ORF">PVK06_039292</name>
</gene>
<proteinExistence type="predicted"/>
<dbReference type="EMBL" id="JARKNE010000011">
    <property type="protein sequence ID" value="KAK5784762.1"/>
    <property type="molecule type" value="Genomic_DNA"/>
</dbReference>
<protein>
    <submittedName>
        <fullName evidence="2">Uncharacterized protein</fullName>
    </submittedName>
</protein>
<accession>A0ABR0N2H4</accession>
<evidence type="ECO:0000256" key="1">
    <source>
        <dbReference type="SAM" id="Phobius"/>
    </source>
</evidence>
<feature type="transmembrane region" description="Helical" evidence="1">
    <location>
        <begin position="53"/>
        <end position="70"/>
    </location>
</feature>
<sequence length="71" mass="7796">MMSGFGESKSMMPSNAIVYRTTFGFPHAFNTVHGGHAQGFLQPIVWGQQADNILKNLLLLIGVFVVLALLY</sequence>
<evidence type="ECO:0000313" key="2">
    <source>
        <dbReference type="EMBL" id="KAK5784762.1"/>
    </source>
</evidence>
<organism evidence="2 3">
    <name type="scientific">Gossypium arboreum</name>
    <name type="common">Tree cotton</name>
    <name type="synonym">Gossypium nanking</name>
    <dbReference type="NCBI Taxonomy" id="29729"/>
    <lineage>
        <taxon>Eukaryota</taxon>
        <taxon>Viridiplantae</taxon>
        <taxon>Streptophyta</taxon>
        <taxon>Embryophyta</taxon>
        <taxon>Tracheophyta</taxon>
        <taxon>Spermatophyta</taxon>
        <taxon>Magnoliopsida</taxon>
        <taxon>eudicotyledons</taxon>
        <taxon>Gunneridae</taxon>
        <taxon>Pentapetalae</taxon>
        <taxon>rosids</taxon>
        <taxon>malvids</taxon>
        <taxon>Malvales</taxon>
        <taxon>Malvaceae</taxon>
        <taxon>Malvoideae</taxon>
        <taxon>Gossypium</taxon>
    </lineage>
</organism>
<keyword evidence="1" id="KW-0472">Membrane</keyword>
<dbReference type="Proteomes" id="UP001358586">
    <property type="component" value="Chromosome 11"/>
</dbReference>